<organism evidence="1 2">
    <name type="scientific">Coxiella burnetii (strain Dugway 5J108-111)</name>
    <dbReference type="NCBI Taxonomy" id="434922"/>
    <lineage>
        <taxon>Bacteria</taxon>
        <taxon>Pseudomonadati</taxon>
        <taxon>Pseudomonadota</taxon>
        <taxon>Gammaproteobacteria</taxon>
        <taxon>Legionellales</taxon>
        <taxon>Coxiellaceae</taxon>
        <taxon>Coxiella</taxon>
    </lineage>
</organism>
<protein>
    <submittedName>
        <fullName evidence="1">Uncharacterized protein</fullName>
    </submittedName>
</protein>
<proteinExistence type="predicted"/>
<dbReference type="EMBL" id="CP000733">
    <property type="protein sequence ID" value="ACI23212.1"/>
    <property type="molecule type" value="Genomic_DNA"/>
</dbReference>
<dbReference type="HOGENOM" id="CLU_3396044_0_0_6"/>
<evidence type="ECO:0000313" key="2">
    <source>
        <dbReference type="Proteomes" id="UP000008555"/>
    </source>
</evidence>
<dbReference type="Proteomes" id="UP000008555">
    <property type="component" value="Chromosome"/>
</dbReference>
<sequence>MVIRCNQPVVGSIPIASFLIKGSIPKKYEYN</sequence>
<reference evidence="1 2" key="1">
    <citation type="journal article" date="2009" name="Infect. Immun.">
        <title>Comparative genomics reveal extensive transposon-mediated genomic plasticity and diversity among potential effector proteins within the genus Coxiella.</title>
        <authorList>
            <person name="Beare P.A."/>
            <person name="Unsworth N."/>
            <person name="Andoh M."/>
            <person name="Voth D.E."/>
            <person name="Omsland A."/>
            <person name="Gilk S.D."/>
            <person name="Williams K.P."/>
            <person name="Sobral B.W."/>
            <person name="Kupko J.J.III."/>
            <person name="Porcella S.F."/>
            <person name="Samuel J.E."/>
            <person name="Heinzen R.A."/>
        </authorList>
    </citation>
    <scope>NUCLEOTIDE SEQUENCE [LARGE SCALE GENOMIC DNA]</scope>
    <source>
        <strain evidence="1 2">Dugway 5J108-111</strain>
    </source>
</reference>
<name>B5XHJ2_COXBN</name>
<dbReference type="AlphaFoldDB" id="B5XHJ2"/>
<gene>
    <name evidence="1" type="ORF">CBUD_1888a</name>
</gene>
<accession>B5XHJ2</accession>
<evidence type="ECO:0000313" key="1">
    <source>
        <dbReference type="EMBL" id="ACI23212.1"/>
    </source>
</evidence>
<dbReference type="KEGG" id="cbd:CBUD_1888a"/>